<gene>
    <name evidence="1" type="ORF">JHZ66_25160</name>
</gene>
<protein>
    <submittedName>
        <fullName evidence="1">Uncharacterized protein</fullName>
    </submittedName>
</protein>
<keyword evidence="2" id="KW-1185">Reference proteome</keyword>
<dbReference type="EMBL" id="JAEVFO010000073">
    <property type="protein sequence ID" value="MBM0142056.1"/>
    <property type="molecule type" value="Genomic_DNA"/>
</dbReference>
<comment type="caution">
    <text evidence="1">The sequence shown here is derived from an EMBL/GenBank/DDBJ whole genome shotgun (WGS) entry which is preliminary data.</text>
</comment>
<accession>A0ABS1XKM5</accession>
<proteinExistence type="predicted"/>
<organism evidence="1 2">
    <name type="scientific">Pseudomonas cannabina pv. alisalensis</name>
    <dbReference type="NCBI Taxonomy" id="757414"/>
    <lineage>
        <taxon>Bacteria</taxon>
        <taxon>Pseudomonadati</taxon>
        <taxon>Pseudomonadota</taxon>
        <taxon>Gammaproteobacteria</taxon>
        <taxon>Pseudomonadales</taxon>
        <taxon>Pseudomonadaceae</taxon>
        <taxon>Pseudomonas</taxon>
    </lineage>
</organism>
<evidence type="ECO:0000313" key="2">
    <source>
        <dbReference type="Proteomes" id="UP000644195"/>
    </source>
</evidence>
<name>A0ABS1XKM5_PSEC1</name>
<dbReference type="RefSeq" id="WP_183139094.1">
    <property type="nucleotide sequence ID" value="NZ_JAEVFO010000073.1"/>
</dbReference>
<reference evidence="1 2" key="1">
    <citation type="submission" date="2020-12" db="EMBL/GenBank/DDBJ databases">
        <title>Genome of Pca MAFF 106156.</title>
        <authorList>
            <person name="Fujikawa T."/>
            <person name="Inoue Y."/>
        </authorList>
    </citation>
    <scope>NUCLEOTIDE SEQUENCE [LARGE SCALE GENOMIC DNA]</scope>
    <source>
        <strain evidence="1 2">MAFF 106156</strain>
    </source>
</reference>
<evidence type="ECO:0000313" key="1">
    <source>
        <dbReference type="EMBL" id="MBM0142056.1"/>
    </source>
</evidence>
<dbReference type="Proteomes" id="UP000644195">
    <property type="component" value="Unassembled WGS sequence"/>
</dbReference>
<sequence length="54" mass="5805">MKAFIHENMYFLLCKVPAPAGPTQSMSLALGMAQKSSSFWHGSLGLPLGQLSHS</sequence>